<dbReference type="PANTHER" id="PTHR36985:SF1">
    <property type="entry name" value="TRANSLOCATION AND ASSEMBLY MODULE SUBUNIT TAMB"/>
    <property type="match status" value="1"/>
</dbReference>
<protein>
    <submittedName>
        <fullName evidence="7">Pathogenicity protein</fullName>
    </submittedName>
</protein>
<sequence>MPLTPEQRAERAAARRALARKVAIRSALGAIAFGVLAFALLYWLLTTVGGRDVLLAQVVSRLPPGATLTWDRAEGPVSGPLTMHGVRFDYASDPAQPKKRITFTAKTVHVDPAIRPLLGRTLRLDALDVRGATLDLPESDEPFEFPRWPESLPAIEPPLALQADTIRIEGLRVTREGAPVIAIRTAGGGLRASHGLLHVEHVAVDSDLGRFAMHGDYVPRERYRTDFVATAVLPSRGGRTAPRFGIVARGDVAKLDIAVAGRLPAPAQATLSLRGEPDPRWHLRAKAPVLDLSLLGGGEPSDTPLAVELRADGLGGAATIQATVRQGDLRAVIQPSKIRLDDKVLTVEPLIVDALDGRTRLQGYADLRDPDRQRLRFAINARGLRWGGTPDAPAVVADADFGVAGKPDAWAAKGEGRFLREGRRATLRFDARGDTVHADLRSLQARMPSGTLDAKGDVRWSPALAWQLDATLAGFDPGYFVPAFPGRVEGKLATRGSARSDGQGFDATLDAPSLRGTLRGRALDARAKVALHGSDVEGDVAMALGGSRASAKGRVGATLAVDATFEPLRLDDLMPGAGGVLRGTASLRGPRETPDIMADLTGEGLHWGDYRAASLRASGKLPWRTGSGALHVEARDVEAGLAISRIVVDARGAMERLSLDATADTAYGGAALSGDAVKRGAQWGGTVSTLRLAPMKGAPWALDRATTWRWDGRNGALSNACLSTSDGGALCASADWPRHGLDVRADRLPLTLATPWLPPRDDGRPWLLHGDLQLTGQLRPVGDAWRGNVRVTSAEGGLKNSERSRRDLISYNGLQLEAQFDPRTISGTLGTTFNDDGRVDARIATGWDDYAPLAGQVTLRTDSLTWMELLSPDIVEPTGLIEGNVALGGTRAQPTLGGQAHLSNFRTEVPSLALELHDGDVRLDALPDGTARIAGAIRSGEGTLRVDGSLGWRGADTPLVLNVTGDKVLAADTRDLHAVIAPNVVVRYAATQPIEVTGTVTVQEARIALEGLEGGATTSPDVVVLDPVDPKRTASSPLALDLTLVLPEGSVALAGFGLDGTLGGQLRVRQRPGREMIGNGTLEVAGTYKAYGQKLSVSRGELIWSNSPIVDPLLDVRAEREVGDVTAGIQVRGHATSPQAEVWADPAMDESEALAYLALGRPLSSASSEEGRQLDAASAALSAGGGLLASQLATRLGFDDAGVMDSRALGGNVFGVGKYLSPKLYVGYGVSLLGTGQVLTLKYLLRKGFDVEIESSTIENRGSLNWRKEK</sequence>
<dbReference type="OrthoDB" id="5555605at2"/>
<dbReference type="RefSeq" id="WP_052116278.1">
    <property type="nucleotide sequence ID" value="NZ_JRKJ01000009.1"/>
</dbReference>
<dbReference type="EMBL" id="JRKJ01000009">
    <property type="protein sequence ID" value="KGQ19153.1"/>
    <property type="molecule type" value="Genomic_DNA"/>
</dbReference>
<accession>A0A0A2WHC1</accession>
<comment type="caution">
    <text evidence="7">The sequence shown here is derived from an EMBL/GenBank/DDBJ whole genome shotgun (WGS) entry which is preliminary data.</text>
</comment>
<keyword evidence="3 5" id="KW-1133">Transmembrane helix</keyword>
<evidence type="ECO:0000256" key="5">
    <source>
        <dbReference type="SAM" id="Phobius"/>
    </source>
</evidence>
<evidence type="ECO:0000256" key="4">
    <source>
        <dbReference type="ARBA" id="ARBA00023136"/>
    </source>
</evidence>
<evidence type="ECO:0000259" key="6">
    <source>
        <dbReference type="Pfam" id="PF04357"/>
    </source>
</evidence>
<evidence type="ECO:0000256" key="2">
    <source>
        <dbReference type="ARBA" id="ARBA00022692"/>
    </source>
</evidence>
<evidence type="ECO:0000256" key="1">
    <source>
        <dbReference type="ARBA" id="ARBA00004167"/>
    </source>
</evidence>
<feature type="transmembrane region" description="Helical" evidence="5">
    <location>
        <begin position="22"/>
        <end position="45"/>
    </location>
</feature>
<evidence type="ECO:0000256" key="3">
    <source>
        <dbReference type="ARBA" id="ARBA00022989"/>
    </source>
</evidence>
<dbReference type="Pfam" id="PF04357">
    <property type="entry name" value="TamB"/>
    <property type="match status" value="1"/>
</dbReference>
<dbReference type="GO" id="GO:0097347">
    <property type="term" value="C:TAM protein secretion complex"/>
    <property type="evidence" value="ECO:0007669"/>
    <property type="project" value="TreeGrafter"/>
</dbReference>
<name>A0A0A2WHC1_9GAMM</name>
<keyword evidence="2 5" id="KW-0812">Transmembrane</keyword>
<dbReference type="GO" id="GO:0009306">
    <property type="term" value="P:protein secretion"/>
    <property type="evidence" value="ECO:0007669"/>
    <property type="project" value="InterPro"/>
</dbReference>
<comment type="subcellular location">
    <subcellularLocation>
        <location evidence="1">Membrane</location>
        <topology evidence="1">Single-pass membrane protein</topology>
    </subcellularLocation>
</comment>
<keyword evidence="8" id="KW-1185">Reference proteome</keyword>
<dbReference type="PANTHER" id="PTHR36985">
    <property type="entry name" value="TRANSLOCATION AND ASSEMBLY MODULE SUBUNIT TAMB"/>
    <property type="match status" value="1"/>
</dbReference>
<keyword evidence="4 5" id="KW-0472">Membrane</keyword>
<dbReference type="AlphaFoldDB" id="A0A0A2WHC1"/>
<dbReference type="STRING" id="1300345.LF41_3185"/>
<proteinExistence type="predicted"/>
<feature type="domain" description="Translocation and assembly module TamB C-terminal" evidence="6">
    <location>
        <begin position="939"/>
        <end position="1269"/>
    </location>
</feature>
<dbReference type="Proteomes" id="UP000030518">
    <property type="component" value="Unassembled WGS sequence"/>
</dbReference>
<reference evidence="7 8" key="1">
    <citation type="submission" date="2014-09" db="EMBL/GenBank/DDBJ databases">
        <title>Genome sequences of Lysobacter dokdonensis DS-58.</title>
        <authorList>
            <person name="Kim J.F."/>
            <person name="Kwak M.-J."/>
        </authorList>
    </citation>
    <scope>NUCLEOTIDE SEQUENCE [LARGE SCALE GENOMIC DNA]</scope>
    <source>
        <strain evidence="7 8">DS-58</strain>
    </source>
</reference>
<evidence type="ECO:0000313" key="7">
    <source>
        <dbReference type="EMBL" id="KGQ19153.1"/>
    </source>
</evidence>
<gene>
    <name evidence="7" type="ORF">LF41_3185</name>
</gene>
<dbReference type="GO" id="GO:0005886">
    <property type="term" value="C:plasma membrane"/>
    <property type="evidence" value="ECO:0007669"/>
    <property type="project" value="InterPro"/>
</dbReference>
<dbReference type="PATRIC" id="fig|1300345.3.peg.1722"/>
<organism evidence="7 8">
    <name type="scientific">Lysobacter dokdonensis DS-58</name>
    <dbReference type="NCBI Taxonomy" id="1300345"/>
    <lineage>
        <taxon>Bacteria</taxon>
        <taxon>Pseudomonadati</taxon>
        <taxon>Pseudomonadota</taxon>
        <taxon>Gammaproteobacteria</taxon>
        <taxon>Lysobacterales</taxon>
        <taxon>Lysobacteraceae</taxon>
        <taxon>Noviluteimonas</taxon>
    </lineage>
</organism>
<dbReference type="InterPro" id="IPR007452">
    <property type="entry name" value="TamB_C"/>
</dbReference>
<dbReference type="eggNOG" id="COG2911">
    <property type="taxonomic scope" value="Bacteria"/>
</dbReference>
<evidence type="ECO:0000313" key="8">
    <source>
        <dbReference type="Proteomes" id="UP000030518"/>
    </source>
</evidence>